<evidence type="ECO:0000256" key="3">
    <source>
        <dbReference type="ARBA" id="ARBA00047960"/>
    </source>
</evidence>
<dbReference type="InterPro" id="IPR045074">
    <property type="entry name" value="GST_C_Tau"/>
</dbReference>
<name>A0A921RIN5_SORBI</name>
<dbReference type="InterPro" id="IPR040079">
    <property type="entry name" value="Glutathione_S-Trfase"/>
</dbReference>
<reference evidence="6" key="1">
    <citation type="journal article" date="2019" name="BMC Genomics">
        <title>A new reference genome for Sorghum bicolor reveals high levels of sequence similarity between sweet and grain genotypes: implications for the genetics of sugar metabolism.</title>
        <authorList>
            <person name="Cooper E.A."/>
            <person name="Brenton Z.W."/>
            <person name="Flinn B.S."/>
            <person name="Jenkins J."/>
            <person name="Shu S."/>
            <person name="Flowers D."/>
            <person name="Luo F."/>
            <person name="Wang Y."/>
            <person name="Xia P."/>
            <person name="Barry K."/>
            <person name="Daum C."/>
            <person name="Lipzen A."/>
            <person name="Yoshinaga Y."/>
            <person name="Schmutz J."/>
            <person name="Saski C."/>
            <person name="Vermerris W."/>
            <person name="Kresovich S."/>
        </authorList>
    </citation>
    <scope>NUCLEOTIDE SEQUENCE</scope>
</reference>
<accession>A0A921RIN5</accession>
<dbReference type="InterPro" id="IPR004045">
    <property type="entry name" value="Glutathione_S-Trfase_N"/>
</dbReference>
<dbReference type="InterPro" id="IPR036282">
    <property type="entry name" value="Glutathione-S-Trfase_C_sf"/>
</dbReference>
<evidence type="ECO:0000259" key="4">
    <source>
        <dbReference type="PROSITE" id="PS50404"/>
    </source>
</evidence>
<dbReference type="EC" id="2.5.1.18" evidence="1"/>
<dbReference type="SUPFAM" id="SSF52833">
    <property type="entry name" value="Thioredoxin-like"/>
    <property type="match status" value="1"/>
</dbReference>
<dbReference type="CDD" id="cd03058">
    <property type="entry name" value="GST_N_Tau"/>
    <property type="match status" value="1"/>
</dbReference>
<dbReference type="SFLD" id="SFLDS00019">
    <property type="entry name" value="Glutathione_Transferase_(cytos"/>
    <property type="match status" value="1"/>
</dbReference>
<dbReference type="Gene3D" id="1.20.1050.10">
    <property type="match status" value="1"/>
</dbReference>
<dbReference type="SFLD" id="SFLDG01152">
    <property type="entry name" value="Main.3:_Omega-_and_Tau-like"/>
    <property type="match status" value="1"/>
</dbReference>
<organism evidence="6 7">
    <name type="scientific">Sorghum bicolor</name>
    <name type="common">Sorghum</name>
    <name type="synonym">Sorghum vulgare</name>
    <dbReference type="NCBI Taxonomy" id="4558"/>
    <lineage>
        <taxon>Eukaryota</taxon>
        <taxon>Viridiplantae</taxon>
        <taxon>Streptophyta</taxon>
        <taxon>Embryophyta</taxon>
        <taxon>Tracheophyta</taxon>
        <taxon>Spermatophyta</taxon>
        <taxon>Magnoliopsida</taxon>
        <taxon>Liliopsida</taxon>
        <taxon>Poales</taxon>
        <taxon>Poaceae</taxon>
        <taxon>PACMAD clade</taxon>
        <taxon>Panicoideae</taxon>
        <taxon>Andropogonodae</taxon>
        <taxon>Andropogoneae</taxon>
        <taxon>Sorghinae</taxon>
        <taxon>Sorghum</taxon>
    </lineage>
</organism>
<dbReference type="PROSITE" id="PS50404">
    <property type="entry name" value="GST_NTER"/>
    <property type="match status" value="1"/>
</dbReference>
<comment type="catalytic activity">
    <reaction evidence="3">
        <text>RX + glutathione = an S-substituted glutathione + a halide anion + H(+)</text>
        <dbReference type="Rhea" id="RHEA:16437"/>
        <dbReference type="ChEBI" id="CHEBI:15378"/>
        <dbReference type="ChEBI" id="CHEBI:16042"/>
        <dbReference type="ChEBI" id="CHEBI:17792"/>
        <dbReference type="ChEBI" id="CHEBI:57925"/>
        <dbReference type="ChEBI" id="CHEBI:90779"/>
        <dbReference type="EC" id="2.5.1.18"/>
    </reaction>
</comment>
<evidence type="ECO:0000256" key="2">
    <source>
        <dbReference type="ARBA" id="ARBA00022679"/>
    </source>
</evidence>
<dbReference type="EMBL" id="CM027682">
    <property type="protein sequence ID" value="KAG0541004.1"/>
    <property type="molecule type" value="Genomic_DNA"/>
</dbReference>
<dbReference type="InterPro" id="IPR010987">
    <property type="entry name" value="Glutathione-S-Trfase_C-like"/>
</dbReference>
<protein>
    <recommendedName>
        <fullName evidence="1">glutathione transferase</fullName>
        <ecNumber evidence="1">2.5.1.18</ecNumber>
    </recommendedName>
</protein>
<dbReference type="PANTHER" id="PTHR11260:SF708">
    <property type="entry name" value="GLUTATHIONE TRANSFERASE"/>
    <property type="match status" value="1"/>
</dbReference>
<evidence type="ECO:0000256" key="1">
    <source>
        <dbReference type="ARBA" id="ARBA00012452"/>
    </source>
</evidence>
<dbReference type="PANTHER" id="PTHR11260">
    <property type="entry name" value="GLUTATHIONE S-TRANSFERASE, GST, SUPERFAMILY, GST DOMAIN CONTAINING"/>
    <property type="match status" value="1"/>
</dbReference>
<sequence>MATTEPAAVRLIGSFASPFVHRAEVALRLKGVPYELILEDLSNKSELLLQHNPVHKLVPVLLHGDRAISESLVVVEYVDEAFDGPPLLPAAPHARADARFWANFIDQKFARPFWMSFWTDDEERKKAFAKEAKENLALVEAQLKGRRFFGGDAIGFVDIAACGLAHWVGVIEEVTGVNPRQRRGVPRAPRVGRRLRQRRHREAVLEEQGRARRLFLGEEGDVLAASQGCSAQVISGCHVSLICFS</sequence>
<dbReference type="Pfam" id="PF13409">
    <property type="entry name" value="GST_N_2"/>
    <property type="match status" value="1"/>
</dbReference>
<feature type="domain" description="GST N-terminal" evidence="4">
    <location>
        <begin position="7"/>
        <end position="86"/>
    </location>
</feature>
<dbReference type="InterPro" id="IPR004046">
    <property type="entry name" value="GST_C"/>
</dbReference>
<dbReference type="AlphaFoldDB" id="A0A921RIN5"/>
<gene>
    <name evidence="6" type="ORF">BDA96_03G458300</name>
</gene>
<dbReference type="Gene3D" id="3.40.30.10">
    <property type="entry name" value="Glutaredoxin"/>
    <property type="match status" value="1"/>
</dbReference>
<proteinExistence type="predicted"/>
<dbReference type="GO" id="GO:0006749">
    <property type="term" value="P:glutathione metabolic process"/>
    <property type="evidence" value="ECO:0007669"/>
    <property type="project" value="InterPro"/>
</dbReference>
<dbReference type="SUPFAM" id="SSF47616">
    <property type="entry name" value="GST C-terminal domain-like"/>
    <property type="match status" value="1"/>
</dbReference>
<dbReference type="FunFam" id="3.40.30.10:FF:000200">
    <property type="entry name" value="Glutathione S-transferase"/>
    <property type="match status" value="1"/>
</dbReference>
<evidence type="ECO:0000259" key="5">
    <source>
        <dbReference type="PROSITE" id="PS50405"/>
    </source>
</evidence>
<dbReference type="GO" id="GO:0004364">
    <property type="term" value="F:glutathione transferase activity"/>
    <property type="evidence" value="ECO:0007669"/>
    <property type="project" value="UniProtKB-EC"/>
</dbReference>
<reference evidence="6" key="2">
    <citation type="submission" date="2020-10" db="EMBL/GenBank/DDBJ databases">
        <authorList>
            <person name="Cooper E.A."/>
            <person name="Brenton Z.W."/>
            <person name="Flinn B.S."/>
            <person name="Jenkins J."/>
            <person name="Shu S."/>
            <person name="Flowers D."/>
            <person name="Luo F."/>
            <person name="Wang Y."/>
            <person name="Xia P."/>
            <person name="Barry K."/>
            <person name="Daum C."/>
            <person name="Lipzen A."/>
            <person name="Yoshinaga Y."/>
            <person name="Schmutz J."/>
            <person name="Saski C."/>
            <person name="Vermerris W."/>
            <person name="Kresovich S."/>
        </authorList>
    </citation>
    <scope>NUCLEOTIDE SEQUENCE</scope>
</reference>
<evidence type="ECO:0000313" key="6">
    <source>
        <dbReference type="EMBL" id="KAG0541004.1"/>
    </source>
</evidence>
<dbReference type="Pfam" id="PF00043">
    <property type="entry name" value="GST_C"/>
    <property type="match status" value="1"/>
</dbReference>
<keyword evidence="2" id="KW-0808">Transferase</keyword>
<dbReference type="SFLD" id="SFLDG00358">
    <property type="entry name" value="Main_(cytGST)"/>
    <property type="match status" value="1"/>
</dbReference>
<dbReference type="InterPro" id="IPR036249">
    <property type="entry name" value="Thioredoxin-like_sf"/>
</dbReference>
<evidence type="ECO:0000313" key="7">
    <source>
        <dbReference type="Proteomes" id="UP000807115"/>
    </source>
</evidence>
<dbReference type="InterPro" id="IPR045073">
    <property type="entry name" value="Omega/Tau-like"/>
</dbReference>
<dbReference type="PROSITE" id="PS50405">
    <property type="entry name" value="GST_CTER"/>
    <property type="match status" value="1"/>
</dbReference>
<dbReference type="Proteomes" id="UP000807115">
    <property type="component" value="Chromosome 3"/>
</dbReference>
<feature type="domain" description="GST C-terminal" evidence="5">
    <location>
        <begin position="91"/>
        <end position="215"/>
    </location>
</feature>
<comment type="caution">
    <text evidence="6">The sequence shown here is derived from an EMBL/GenBank/DDBJ whole genome shotgun (WGS) entry which is preliminary data.</text>
</comment>
<dbReference type="CDD" id="cd03185">
    <property type="entry name" value="GST_C_Tau"/>
    <property type="match status" value="1"/>
</dbReference>